<evidence type="ECO:0000256" key="4">
    <source>
        <dbReference type="ARBA" id="ARBA00022723"/>
    </source>
</evidence>
<keyword evidence="8" id="KW-0349">Heme</keyword>
<comment type="cofactor">
    <cofactor evidence="1 8">
        <name>heme</name>
        <dbReference type="ChEBI" id="CHEBI:30413"/>
    </cofactor>
</comment>
<dbReference type="PANTHER" id="PTHR46206">
    <property type="entry name" value="CYTOCHROME P450"/>
    <property type="match status" value="1"/>
</dbReference>
<evidence type="ECO:0000256" key="5">
    <source>
        <dbReference type="ARBA" id="ARBA00023002"/>
    </source>
</evidence>
<dbReference type="PRINTS" id="PR00465">
    <property type="entry name" value="EP450IV"/>
</dbReference>
<evidence type="ECO:0000313" key="10">
    <source>
        <dbReference type="Proteomes" id="UP001251528"/>
    </source>
</evidence>
<keyword evidence="7" id="KW-0503">Monooxygenase</keyword>
<dbReference type="InterPro" id="IPR002403">
    <property type="entry name" value="Cyt_P450_E_grp-IV"/>
</dbReference>
<dbReference type="SUPFAM" id="SSF48264">
    <property type="entry name" value="Cytochrome P450"/>
    <property type="match status" value="1"/>
</dbReference>
<dbReference type="GO" id="GO:0016705">
    <property type="term" value="F:oxidoreductase activity, acting on paired donors, with incorporation or reduction of molecular oxygen"/>
    <property type="evidence" value="ECO:0007669"/>
    <property type="project" value="InterPro"/>
</dbReference>
<dbReference type="GO" id="GO:0004497">
    <property type="term" value="F:monooxygenase activity"/>
    <property type="evidence" value="ECO:0007669"/>
    <property type="project" value="UniProtKB-KW"/>
</dbReference>
<dbReference type="GO" id="GO:0020037">
    <property type="term" value="F:heme binding"/>
    <property type="evidence" value="ECO:0007669"/>
    <property type="project" value="InterPro"/>
</dbReference>
<gene>
    <name evidence="9" type="ORF">QQS21_000818</name>
</gene>
<evidence type="ECO:0000256" key="8">
    <source>
        <dbReference type="PIRSR" id="PIRSR602403-1"/>
    </source>
</evidence>
<keyword evidence="4 8" id="KW-0479">Metal-binding</keyword>
<dbReference type="CDD" id="cd11041">
    <property type="entry name" value="CYP503A1-like"/>
    <property type="match status" value="1"/>
</dbReference>
<protein>
    <recommendedName>
        <fullName evidence="11">Cytochrome P450</fullName>
    </recommendedName>
</protein>
<dbReference type="InterPro" id="IPR036396">
    <property type="entry name" value="Cyt_P450_sf"/>
</dbReference>
<dbReference type="EMBL" id="JASWJB010000008">
    <property type="protein sequence ID" value="KAK2616186.1"/>
    <property type="molecule type" value="Genomic_DNA"/>
</dbReference>
<evidence type="ECO:0000256" key="6">
    <source>
        <dbReference type="ARBA" id="ARBA00023004"/>
    </source>
</evidence>
<reference evidence="9" key="1">
    <citation type="submission" date="2023-06" db="EMBL/GenBank/DDBJ databases">
        <title>Conoideocrella luteorostrata (Hypocreales: Clavicipitaceae), a potential biocontrol fungus for elongate hemlock scale in United States Christmas tree production areas.</title>
        <authorList>
            <person name="Barrett H."/>
            <person name="Lovett B."/>
            <person name="Macias A.M."/>
            <person name="Stajich J.E."/>
            <person name="Kasson M.T."/>
        </authorList>
    </citation>
    <scope>NUCLEOTIDE SEQUENCE</scope>
    <source>
        <strain evidence="9">ARSEF 14590</strain>
    </source>
</reference>
<evidence type="ECO:0000256" key="7">
    <source>
        <dbReference type="ARBA" id="ARBA00023033"/>
    </source>
</evidence>
<dbReference type="Gene3D" id="1.10.630.10">
    <property type="entry name" value="Cytochrome P450"/>
    <property type="match status" value="1"/>
</dbReference>
<evidence type="ECO:0000256" key="1">
    <source>
        <dbReference type="ARBA" id="ARBA00001971"/>
    </source>
</evidence>
<evidence type="ECO:0000313" key="9">
    <source>
        <dbReference type="EMBL" id="KAK2616186.1"/>
    </source>
</evidence>
<dbReference type="AlphaFoldDB" id="A0AAJ0CY28"/>
<comment type="pathway">
    <text evidence="2">Secondary metabolite biosynthesis.</text>
</comment>
<keyword evidence="6 8" id="KW-0408">Iron</keyword>
<name>A0AAJ0CY28_9HYPO</name>
<evidence type="ECO:0008006" key="11">
    <source>
        <dbReference type="Google" id="ProtNLM"/>
    </source>
</evidence>
<feature type="binding site" description="axial binding residue" evidence="8">
    <location>
        <position position="335"/>
    </location>
    <ligand>
        <name>heme</name>
        <dbReference type="ChEBI" id="CHEBI:30413"/>
    </ligand>
    <ligandPart>
        <name>Fe</name>
        <dbReference type="ChEBI" id="CHEBI:18248"/>
    </ligandPart>
</feature>
<sequence>MDMFGHANIEAIKTQYISKIGQQVQPTYDEAVNALEQHFERYEDWTPLVIMPKILRIVTQTVGRSVVGKEICRRSEWIDAVISYSTNVFMAATYLKMVPIIMRPLVALLTPYIYRIHLSRYRIRKLIAPAILQQVACRADQQTLWNTGEKDEELHTLDWLVSLSSPEEATVEMISHRLTGVSFGSTHTVSSHITNCVIDLAANFDCLADSLREEINEVLGHNPIDISNADLSKMWKLDSFMKEVQRFHPPSKLSVNRKLMTDLTLSSGDVLPKNAHVSFAGVPMSMSEEYFEDAKRFDAFRFERMRRDPTVDHNGLQFTSSNEGSLHFGHGKQMCPGRFLAGLISKIVIIQLLLRYDIKLRQGEERPQNLIFMDMDIPDPACQIVFRDRRT</sequence>
<keyword evidence="10" id="KW-1185">Reference proteome</keyword>
<dbReference type="Proteomes" id="UP001251528">
    <property type="component" value="Unassembled WGS sequence"/>
</dbReference>
<organism evidence="9 10">
    <name type="scientific">Conoideocrella luteorostrata</name>
    <dbReference type="NCBI Taxonomy" id="1105319"/>
    <lineage>
        <taxon>Eukaryota</taxon>
        <taxon>Fungi</taxon>
        <taxon>Dikarya</taxon>
        <taxon>Ascomycota</taxon>
        <taxon>Pezizomycotina</taxon>
        <taxon>Sordariomycetes</taxon>
        <taxon>Hypocreomycetidae</taxon>
        <taxon>Hypocreales</taxon>
        <taxon>Clavicipitaceae</taxon>
        <taxon>Conoideocrella</taxon>
    </lineage>
</organism>
<dbReference type="InterPro" id="IPR001128">
    <property type="entry name" value="Cyt_P450"/>
</dbReference>
<comment type="caution">
    <text evidence="9">The sequence shown here is derived from an EMBL/GenBank/DDBJ whole genome shotgun (WGS) entry which is preliminary data.</text>
</comment>
<evidence type="ECO:0000256" key="2">
    <source>
        <dbReference type="ARBA" id="ARBA00005179"/>
    </source>
</evidence>
<dbReference type="GO" id="GO:0005506">
    <property type="term" value="F:iron ion binding"/>
    <property type="evidence" value="ECO:0007669"/>
    <property type="project" value="InterPro"/>
</dbReference>
<keyword evidence="5" id="KW-0560">Oxidoreductase</keyword>
<comment type="similarity">
    <text evidence="3">Belongs to the cytochrome P450 family.</text>
</comment>
<dbReference type="Pfam" id="PF00067">
    <property type="entry name" value="p450"/>
    <property type="match status" value="1"/>
</dbReference>
<accession>A0AAJ0CY28</accession>
<evidence type="ECO:0000256" key="3">
    <source>
        <dbReference type="ARBA" id="ARBA00010617"/>
    </source>
</evidence>
<proteinExistence type="inferred from homology"/>